<name>A0A087VZY4_ECHMU</name>
<evidence type="ECO:0000313" key="1">
    <source>
        <dbReference type="EMBL" id="CDI97937.1"/>
    </source>
</evidence>
<dbReference type="EMBL" id="LN902846">
    <property type="protein sequence ID" value="CDI97937.1"/>
    <property type="molecule type" value="Genomic_DNA"/>
</dbReference>
<dbReference type="AlphaFoldDB" id="A0A087VZY4"/>
<evidence type="ECO:0000313" key="2">
    <source>
        <dbReference type="Proteomes" id="UP000017246"/>
    </source>
</evidence>
<protein>
    <submittedName>
        <fullName evidence="1">Uncharacterized protein</fullName>
    </submittedName>
</protein>
<gene>
    <name evidence="1" type="ORF">EmuJ_000175200</name>
</gene>
<reference evidence="1" key="1">
    <citation type="journal article" date="2013" name="Nature">
        <title>The genomes of four tapeworm species reveal adaptations to parasitism.</title>
        <authorList>
            <person name="Tsai I.J."/>
            <person name="Zarowiecki M."/>
            <person name="Holroyd N."/>
            <person name="Garciarrubio A."/>
            <person name="Sanchez-Flores A."/>
            <person name="Brooks K.L."/>
            <person name="Tracey A."/>
            <person name="Bobes R.J."/>
            <person name="Fragoso G."/>
            <person name="Sciutto E."/>
            <person name="Aslett M."/>
            <person name="Beasley H."/>
            <person name="Bennett H.M."/>
            <person name="Cai J."/>
            <person name="Camicia F."/>
            <person name="Clark R."/>
            <person name="Cucher M."/>
            <person name="De Silva N."/>
            <person name="Day T.A."/>
            <person name="Deplazes P."/>
            <person name="Estrada K."/>
            <person name="Fernandez C."/>
            <person name="Holland P.W."/>
            <person name="Hou J."/>
            <person name="Hu S."/>
            <person name="Huckvale T."/>
            <person name="Hung S.S."/>
            <person name="Kamenetzky L."/>
            <person name="Keane J.A."/>
            <person name="Kiss F."/>
            <person name="Koziol U."/>
            <person name="Lambert O."/>
            <person name="Liu K."/>
            <person name="Luo X."/>
            <person name="Luo Y."/>
            <person name="Macchiaroli N."/>
            <person name="Nichol S."/>
            <person name="Paps J."/>
            <person name="Parkinson J."/>
            <person name="Pouchkina-Stantcheva N."/>
            <person name="Riddiford N."/>
            <person name="Rosenzvit M."/>
            <person name="Salinas G."/>
            <person name="Wasmuth J.D."/>
            <person name="Zamanian M."/>
            <person name="Zheng Y."/>
            <person name="Cai X."/>
            <person name="Soberon X."/>
            <person name="Olson P.D."/>
            <person name="Laclette J.P."/>
            <person name="Brehm K."/>
            <person name="Berriman M."/>
            <person name="Garciarrubio A."/>
            <person name="Bobes R.J."/>
            <person name="Fragoso G."/>
            <person name="Sanchez-Flores A."/>
            <person name="Estrada K."/>
            <person name="Cevallos M.A."/>
            <person name="Morett E."/>
            <person name="Gonzalez V."/>
            <person name="Portillo T."/>
            <person name="Ochoa-Leyva A."/>
            <person name="Jose M.V."/>
            <person name="Sciutto E."/>
            <person name="Landa A."/>
            <person name="Jimenez L."/>
            <person name="Valdes V."/>
            <person name="Carrero J.C."/>
            <person name="Larralde C."/>
            <person name="Morales-Montor J."/>
            <person name="Limon-Lason J."/>
            <person name="Soberon X."/>
            <person name="Laclette J.P."/>
        </authorList>
    </citation>
    <scope>NUCLEOTIDE SEQUENCE [LARGE SCALE GENOMIC DNA]</scope>
</reference>
<proteinExistence type="predicted"/>
<organism evidence="1 2">
    <name type="scientific">Echinococcus multilocularis</name>
    <name type="common">Fox tapeworm</name>
    <dbReference type="NCBI Taxonomy" id="6211"/>
    <lineage>
        <taxon>Eukaryota</taxon>
        <taxon>Metazoa</taxon>
        <taxon>Spiralia</taxon>
        <taxon>Lophotrochozoa</taxon>
        <taxon>Platyhelminthes</taxon>
        <taxon>Cestoda</taxon>
        <taxon>Eucestoda</taxon>
        <taxon>Cyclophyllidea</taxon>
        <taxon>Taeniidae</taxon>
        <taxon>Echinococcus</taxon>
    </lineage>
</organism>
<dbReference type="Proteomes" id="UP000017246">
    <property type="component" value="Unassembled WGS sequence"/>
</dbReference>
<accession>A0A087VZY4</accession>
<reference evidence="1" key="2">
    <citation type="submission" date="2015-11" db="EMBL/GenBank/DDBJ databases">
        <authorList>
            <person name="Zhang Y."/>
            <person name="Guo Z."/>
        </authorList>
    </citation>
    <scope>NUCLEOTIDE SEQUENCE</scope>
</reference>
<keyword evidence="2" id="KW-1185">Reference proteome</keyword>
<sequence length="106" mass="12425">MARNADPDQLAKAILKKTKESDKDGYAIFERAAKRSSYEKTPDQKPREWMQRVINKCGGAENFGSFSRTKVDKYLRDHMQYTQRLQAKHEVALKHLHQLYRGVKDK</sequence>